<feature type="transmembrane region" description="Helical" evidence="9">
    <location>
        <begin position="80"/>
        <end position="99"/>
    </location>
</feature>
<feature type="compositionally biased region" description="Low complexity" evidence="8">
    <location>
        <begin position="265"/>
        <end position="296"/>
    </location>
</feature>
<organism evidence="11">
    <name type="scientific">Chromera velia CCMP2878</name>
    <dbReference type="NCBI Taxonomy" id="1169474"/>
    <lineage>
        <taxon>Eukaryota</taxon>
        <taxon>Sar</taxon>
        <taxon>Alveolata</taxon>
        <taxon>Colpodellida</taxon>
        <taxon>Chromeraceae</taxon>
        <taxon>Chromera</taxon>
    </lineage>
</organism>
<gene>
    <name evidence="11" type="ORF">Cvel_19251</name>
</gene>
<dbReference type="Pfam" id="PF01694">
    <property type="entry name" value="Rhomboid"/>
    <property type="match status" value="1"/>
</dbReference>
<keyword evidence="6 9" id="KW-1133">Transmembrane helix</keyword>
<dbReference type="GO" id="GO:0006508">
    <property type="term" value="P:proteolysis"/>
    <property type="evidence" value="ECO:0007669"/>
    <property type="project" value="UniProtKB-KW"/>
</dbReference>
<feature type="domain" description="Peptidase S54 rhomboid" evidence="10">
    <location>
        <begin position="4"/>
        <end position="149"/>
    </location>
</feature>
<sequence>MGVWTFNFLHVGFLHIIMNMSFLLQIGGFLESKMGSAGFFLLTLLLILLVGPMQMVQVWALQAVGTLLHFPPLVTWAANWSGVGFSAVLFGYDIIYIHFMDSRGTVDCCGMAVQQWMTPFLYLGALTVLMGASFMGHLAGIIMGYVFMVRQFKWLYRPAVLLDESMSGGCLAGVYRRGDFRMCPQSVWLLDRPVEVFQFVFGSCCCCSGGWVSRMMGGSRGGGEQGEFVDDQVEIREALRGGGDIEMQPSGGMPSFSAQEKPSSDSKSQGDSQDSGENAVQPQGQQGQTAGPAAVGETASLMEASRQSVSESANESRGGVRGENPMEAQTVAESEKDESG</sequence>
<evidence type="ECO:0000256" key="9">
    <source>
        <dbReference type="SAM" id="Phobius"/>
    </source>
</evidence>
<evidence type="ECO:0000313" key="11">
    <source>
        <dbReference type="EMBL" id="CEM20061.1"/>
    </source>
</evidence>
<comment type="subcellular location">
    <subcellularLocation>
        <location evidence="1">Membrane</location>
        <topology evidence="1">Multi-pass membrane protein</topology>
    </subcellularLocation>
</comment>
<keyword evidence="4 9" id="KW-0812">Transmembrane</keyword>
<name>A0A0G4FXM0_9ALVE</name>
<feature type="compositionally biased region" description="Polar residues" evidence="8">
    <location>
        <begin position="305"/>
        <end position="315"/>
    </location>
</feature>
<dbReference type="SUPFAM" id="SSF144091">
    <property type="entry name" value="Rhomboid-like"/>
    <property type="match status" value="1"/>
</dbReference>
<evidence type="ECO:0000256" key="5">
    <source>
        <dbReference type="ARBA" id="ARBA00022801"/>
    </source>
</evidence>
<dbReference type="GO" id="GO:0016020">
    <property type="term" value="C:membrane"/>
    <property type="evidence" value="ECO:0007669"/>
    <property type="project" value="UniProtKB-SubCell"/>
</dbReference>
<dbReference type="Gene3D" id="1.20.1540.10">
    <property type="entry name" value="Rhomboid-like"/>
    <property type="match status" value="1"/>
</dbReference>
<feature type="transmembrane region" description="Helical" evidence="9">
    <location>
        <begin position="39"/>
        <end position="60"/>
    </location>
</feature>
<feature type="transmembrane region" description="Helical" evidence="9">
    <location>
        <begin position="6"/>
        <end position="27"/>
    </location>
</feature>
<keyword evidence="5" id="KW-0378">Hydrolase</keyword>
<evidence type="ECO:0000256" key="3">
    <source>
        <dbReference type="ARBA" id="ARBA00022670"/>
    </source>
</evidence>
<dbReference type="InterPro" id="IPR035952">
    <property type="entry name" value="Rhomboid-like_sf"/>
</dbReference>
<feature type="region of interest" description="Disordered" evidence="8">
    <location>
        <begin position="242"/>
        <end position="340"/>
    </location>
</feature>
<dbReference type="PANTHER" id="PTHR43066">
    <property type="entry name" value="RHOMBOID-RELATED PROTEIN"/>
    <property type="match status" value="1"/>
</dbReference>
<evidence type="ECO:0000259" key="10">
    <source>
        <dbReference type="Pfam" id="PF01694"/>
    </source>
</evidence>
<reference evidence="11" key="1">
    <citation type="submission" date="2014-11" db="EMBL/GenBank/DDBJ databases">
        <authorList>
            <person name="Otto D Thomas"/>
            <person name="Naeem Raeece"/>
        </authorList>
    </citation>
    <scope>NUCLEOTIDE SEQUENCE</scope>
</reference>
<evidence type="ECO:0000256" key="2">
    <source>
        <dbReference type="ARBA" id="ARBA00009045"/>
    </source>
</evidence>
<evidence type="ECO:0000256" key="6">
    <source>
        <dbReference type="ARBA" id="ARBA00022989"/>
    </source>
</evidence>
<dbReference type="GO" id="GO:0004252">
    <property type="term" value="F:serine-type endopeptidase activity"/>
    <property type="evidence" value="ECO:0007669"/>
    <property type="project" value="InterPro"/>
</dbReference>
<evidence type="ECO:0000256" key="8">
    <source>
        <dbReference type="SAM" id="MobiDB-lite"/>
    </source>
</evidence>
<comment type="similarity">
    <text evidence="2">Belongs to the peptidase S54 family.</text>
</comment>
<dbReference type="PANTHER" id="PTHR43066:SF1">
    <property type="entry name" value="RHOMBOID PROTEIN 2"/>
    <property type="match status" value="1"/>
</dbReference>
<dbReference type="AlphaFoldDB" id="A0A0G4FXM0"/>
<feature type="transmembrane region" description="Helical" evidence="9">
    <location>
        <begin position="120"/>
        <end position="148"/>
    </location>
</feature>
<evidence type="ECO:0000256" key="1">
    <source>
        <dbReference type="ARBA" id="ARBA00004141"/>
    </source>
</evidence>
<keyword evidence="7 9" id="KW-0472">Membrane</keyword>
<proteinExistence type="inferred from homology"/>
<dbReference type="EMBL" id="CDMZ01000714">
    <property type="protein sequence ID" value="CEM20061.1"/>
    <property type="molecule type" value="Genomic_DNA"/>
</dbReference>
<dbReference type="VEuPathDB" id="CryptoDB:Cvel_19251"/>
<evidence type="ECO:0000256" key="7">
    <source>
        <dbReference type="ARBA" id="ARBA00023136"/>
    </source>
</evidence>
<protein>
    <recommendedName>
        <fullName evidence="10">Peptidase S54 rhomboid domain-containing protein</fullName>
    </recommendedName>
</protein>
<accession>A0A0G4FXM0</accession>
<keyword evidence="3" id="KW-0645">Protease</keyword>
<evidence type="ECO:0000256" key="4">
    <source>
        <dbReference type="ARBA" id="ARBA00022692"/>
    </source>
</evidence>
<dbReference type="InterPro" id="IPR022764">
    <property type="entry name" value="Peptidase_S54_rhomboid_dom"/>
</dbReference>